<comment type="caution">
    <text evidence="3">The sequence shown here is derived from an EMBL/GenBank/DDBJ whole genome shotgun (WGS) entry which is preliminary data.</text>
</comment>
<dbReference type="InterPro" id="IPR036388">
    <property type="entry name" value="WH-like_DNA-bd_sf"/>
</dbReference>
<dbReference type="InterPro" id="IPR036390">
    <property type="entry name" value="WH_DNA-bd_sf"/>
</dbReference>
<feature type="domain" description="YhfZ helix-turn-helix" evidence="1">
    <location>
        <begin position="27"/>
        <end position="73"/>
    </location>
</feature>
<dbReference type="OrthoDB" id="147067at2"/>
<dbReference type="Gene3D" id="3.40.190.10">
    <property type="entry name" value="Periplasmic binding protein-like II"/>
    <property type="match status" value="2"/>
</dbReference>
<dbReference type="SUPFAM" id="SSF46785">
    <property type="entry name" value="Winged helix' DNA-binding domain"/>
    <property type="match status" value="1"/>
</dbReference>
<dbReference type="EMBL" id="SMKR01000286">
    <property type="protein sequence ID" value="TDD13059.1"/>
    <property type="molecule type" value="Genomic_DNA"/>
</dbReference>
<dbReference type="Pfam" id="PF14503">
    <property type="entry name" value="YhfZ_C"/>
    <property type="match status" value="1"/>
</dbReference>
<dbReference type="Proteomes" id="UP000295172">
    <property type="component" value="Unassembled WGS sequence"/>
</dbReference>
<accession>A0A4R4W398</accession>
<proteinExistence type="predicted"/>
<gene>
    <name evidence="3" type="ORF">E1218_35020</name>
</gene>
<dbReference type="AlphaFoldDB" id="A0A4R4W398"/>
<dbReference type="Pfam" id="PF14502">
    <property type="entry name" value="HTH_41"/>
    <property type="match status" value="1"/>
</dbReference>
<evidence type="ECO:0000313" key="3">
    <source>
        <dbReference type="EMBL" id="TDD13059.1"/>
    </source>
</evidence>
<evidence type="ECO:0000313" key="4">
    <source>
        <dbReference type="Proteomes" id="UP000295172"/>
    </source>
</evidence>
<sequence length="318" mass="34019">MSSTPSRRTAAPSVREALARLLLTRELGQRMPPVQELQDLIGAGAGTVVKALRQLQSAEAVGLDSRGRSGTVITSRHVGRLWEYAGLGNLHVAMPPPGPLEQQAIAAVLQEGLARLGIPMVVDFGSGSRDRLAAVFHERAQVAVTSLAAFHHHSKDMGGLIPLDLGTGTYYAPDSLVIVERAESSKNAGPRRVGIDNRSFDHEQLTHAEFDPLTPEYVDCAFYRAPAAVLAGDIDAAVWHELPTVIPPRLAGLRLRRLGPEAIERTAGITNAALITRALDAPVNAAIRTVRIAEVAPRQRALAAQDASHGDGPAFWPR</sequence>
<evidence type="ECO:0000259" key="2">
    <source>
        <dbReference type="Pfam" id="PF14503"/>
    </source>
</evidence>
<organism evidence="3 4">
    <name type="scientific">Kribbella turkmenica</name>
    <dbReference type="NCBI Taxonomy" id="2530375"/>
    <lineage>
        <taxon>Bacteria</taxon>
        <taxon>Bacillati</taxon>
        <taxon>Actinomycetota</taxon>
        <taxon>Actinomycetes</taxon>
        <taxon>Propionibacteriales</taxon>
        <taxon>Kribbellaceae</taxon>
        <taxon>Kribbella</taxon>
    </lineage>
</organism>
<dbReference type="Gene3D" id="1.10.10.10">
    <property type="entry name" value="Winged helix-like DNA-binding domain superfamily/Winged helix DNA-binding domain"/>
    <property type="match status" value="1"/>
</dbReference>
<dbReference type="SUPFAM" id="SSF53850">
    <property type="entry name" value="Periplasmic binding protein-like II"/>
    <property type="match status" value="1"/>
</dbReference>
<dbReference type="InterPro" id="IPR032791">
    <property type="entry name" value="YhfZ_C"/>
</dbReference>
<reference evidence="3 4" key="1">
    <citation type="submission" date="2019-02" db="EMBL/GenBank/DDBJ databases">
        <title>Draft genome sequences of novel Actinobacteria.</title>
        <authorList>
            <person name="Sahin N."/>
            <person name="Ay H."/>
            <person name="Saygin H."/>
        </authorList>
    </citation>
    <scope>NUCLEOTIDE SEQUENCE [LARGE SCALE GENOMIC DNA]</scope>
    <source>
        <strain evidence="3 4">16K104</strain>
    </source>
</reference>
<dbReference type="InterPro" id="IPR041444">
    <property type="entry name" value="HTH_41"/>
</dbReference>
<protein>
    <submittedName>
        <fullName evidence="3">GntR family transcriptional regulator</fullName>
    </submittedName>
</protein>
<name>A0A4R4W398_9ACTN</name>
<evidence type="ECO:0000259" key="1">
    <source>
        <dbReference type="Pfam" id="PF14502"/>
    </source>
</evidence>
<feature type="domain" description="Uncharacterised protein YhfZ C-terminal" evidence="2">
    <location>
        <begin position="80"/>
        <end position="304"/>
    </location>
</feature>
<keyword evidence="4" id="KW-1185">Reference proteome</keyword>